<protein>
    <submittedName>
        <fullName evidence="4">Glycosyl transferase</fullName>
    </submittedName>
</protein>
<dbReference type="PANTHER" id="PTHR12526:SF510">
    <property type="entry name" value="D-INOSITOL 3-PHOSPHATE GLYCOSYLTRANSFERASE"/>
    <property type="match status" value="1"/>
</dbReference>
<dbReference type="SUPFAM" id="SSF53756">
    <property type="entry name" value="UDP-Glycosyltransferase/glycogen phosphorylase"/>
    <property type="match status" value="1"/>
</dbReference>
<dbReference type="CDD" id="cd03811">
    <property type="entry name" value="GT4_GT28_WabH-like"/>
    <property type="match status" value="1"/>
</dbReference>
<evidence type="ECO:0000259" key="3">
    <source>
        <dbReference type="Pfam" id="PF13439"/>
    </source>
</evidence>
<dbReference type="Pfam" id="PF13692">
    <property type="entry name" value="Glyco_trans_1_4"/>
    <property type="match status" value="1"/>
</dbReference>
<proteinExistence type="predicted"/>
<dbReference type="GO" id="GO:0016757">
    <property type="term" value="F:glycosyltransferase activity"/>
    <property type="evidence" value="ECO:0007669"/>
    <property type="project" value="UniProtKB-KW"/>
</dbReference>
<keyword evidence="2 4" id="KW-0808">Transferase</keyword>
<dbReference type="RefSeq" id="WP_147163956.1">
    <property type="nucleotide sequence ID" value="NZ_BJZO01000054.1"/>
</dbReference>
<feature type="domain" description="Glycosyltransferase subfamily 4-like N-terminal" evidence="3">
    <location>
        <begin position="15"/>
        <end position="154"/>
    </location>
</feature>
<evidence type="ECO:0000256" key="1">
    <source>
        <dbReference type="ARBA" id="ARBA00022676"/>
    </source>
</evidence>
<accession>A0A512H903</accession>
<dbReference type="EMBL" id="BJZO01000054">
    <property type="protein sequence ID" value="GEO81934.1"/>
    <property type="molecule type" value="Genomic_DNA"/>
</dbReference>
<evidence type="ECO:0000256" key="2">
    <source>
        <dbReference type="ARBA" id="ARBA00022679"/>
    </source>
</evidence>
<reference evidence="4 5" key="1">
    <citation type="submission" date="2019-07" db="EMBL/GenBank/DDBJ databases">
        <title>Whole genome shotgun sequence of Rhodospirillum oryzae NBRC 107573.</title>
        <authorList>
            <person name="Hosoyama A."/>
            <person name="Uohara A."/>
            <person name="Ohji S."/>
            <person name="Ichikawa N."/>
        </authorList>
    </citation>
    <scope>NUCLEOTIDE SEQUENCE [LARGE SCALE GENOMIC DNA]</scope>
    <source>
        <strain evidence="4 5">NBRC 107573</strain>
    </source>
</reference>
<dbReference type="Gene3D" id="3.40.50.2000">
    <property type="entry name" value="Glycogen Phosphorylase B"/>
    <property type="match status" value="2"/>
</dbReference>
<comment type="caution">
    <text evidence="4">The sequence shown here is derived from an EMBL/GenBank/DDBJ whole genome shotgun (WGS) entry which is preliminary data.</text>
</comment>
<dbReference type="PANTHER" id="PTHR12526">
    <property type="entry name" value="GLYCOSYLTRANSFERASE"/>
    <property type="match status" value="1"/>
</dbReference>
<dbReference type="Proteomes" id="UP000321567">
    <property type="component" value="Unassembled WGS sequence"/>
</dbReference>
<dbReference type="Pfam" id="PF13439">
    <property type="entry name" value="Glyco_transf_4"/>
    <property type="match status" value="1"/>
</dbReference>
<gene>
    <name evidence="4" type="ORF">ROR02_20650</name>
</gene>
<name>A0A512H903_9PROT</name>
<dbReference type="AlphaFoldDB" id="A0A512H903"/>
<dbReference type="OrthoDB" id="529131at2"/>
<organism evidence="4 5">
    <name type="scientific">Pararhodospirillum oryzae</name>
    <dbReference type="NCBI Taxonomy" id="478448"/>
    <lineage>
        <taxon>Bacteria</taxon>
        <taxon>Pseudomonadati</taxon>
        <taxon>Pseudomonadota</taxon>
        <taxon>Alphaproteobacteria</taxon>
        <taxon>Rhodospirillales</taxon>
        <taxon>Rhodospirillaceae</taxon>
        <taxon>Pararhodospirillum</taxon>
    </lineage>
</organism>
<keyword evidence="5" id="KW-1185">Reference proteome</keyword>
<keyword evidence="1" id="KW-0328">Glycosyltransferase</keyword>
<evidence type="ECO:0000313" key="4">
    <source>
        <dbReference type="EMBL" id="GEO81934.1"/>
    </source>
</evidence>
<dbReference type="InterPro" id="IPR028098">
    <property type="entry name" value="Glyco_trans_4-like_N"/>
</dbReference>
<evidence type="ECO:0000313" key="5">
    <source>
        <dbReference type="Proteomes" id="UP000321567"/>
    </source>
</evidence>
<sequence>MDLRILQVMAGAEQGGAELFFERLCIGLHRAGAHQHILTRPASGRIDRLQEAGLRPVLLPFGGRLDLKTMVRMRQEITRFKPAVALAWMNRGARFTPTGSHVLCARLGGFYDIKYYRHCDWLVCLTEDIREHVVASGFPRERTVHLPNFVPLDRGEPAARKTLYTPDNVPLIFALGRLHENKAFDTLLRALAQVPDAYLWLAGDGPLRADLEALARELGIKPRVRFLGWRDDTAALYAAADLVVFPSRHEPHGNVVLEAWAQARPLICTATHGPASLITHGEDGLLVPVDDPRALAQTIRQTLESPALQEALARGGWESYQARFTEEKVVGAYRAFFEQVVAQRAAERTGAAHPPAPAA</sequence>